<dbReference type="EMBL" id="JBHTBF010000002">
    <property type="protein sequence ID" value="MFC7317785.1"/>
    <property type="molecule type" value="Genomic_DNA"/>
</dbReference>
<name>A0ABD6ABI8_9EURY</name>
<accession>A0ABD6ABI8</accession>
<proteinExistence type="predicted"/>
<dbReference type="Proteomes" id="UP001596547">
    <property type="component" value="Unassembled WGS sequence"/>
</dbReference>
<comment type="caution">
    <text evidence="1">The sequence shown here is derived from an EMBL/GenBank/DDBJ whole genome shotgun (WGS) entry which is preliminary data.</text>
</comment>
<organism evidence="1 2">
    <name type="scientific">Halomarina halobia</name>
    <dbReference type="NCBI Taxonomy" id="3033386"/>
    <lineage>
        <taxon>Archaea</taxon>
        <taxon>Methanobacteriati</taxon>
        <taxon>Methanobacteriota</taxon>
        <taxon>Stenosarchaea group</taxon>
        <taxon>Halobacteria</taxon>
        <taxon>Halobacteriales</taxon>
        <taxon>Natronomonadaceae</taxon>
        <taxon>Halomarina</taxon>
    </lineage>
</organism>
<dbReference type="InterPro" id="IPR055533">
    <property type="entry name" value="DUF7109"/>
</dbReference>
<reference evidence="1 2" key="1">
    <citation type="journal article" date="2019" name="Int. J. Syst. Evol. Microbiol.">
        <title>The Global Catalogue of Microorganisms (GCM) 10K type strain sequencing project: providing services to taxonomists for standard genome sequencing and annotation.</title>
        <authorList>
            <consortium name="The Broad Institute Genomics Platform"/>
            <consortium name="The Broad Institute Genome Sequencing Center for Infectious Disease"/>
            <person name="Wu L."/>
            <person name="Ma J."/>
        </authorList>
    </citation>
    <scope>NUCLEOTIDE SEQUENCE [LARGE SCALE GENOMIC DNA]</scope>
    <source>
        <strain evidence="1 2">PSR21</strain>
    </source>
</reference>
<dbReference type="GeneID" id="79315532"/>
<protein>
    <recommendedName>
        <fullName evidence="3">DUF2240 family protein</fullName>
    </recommendedName>
</protein>
<sequence length="152" mass="16477">MSDPIDLDGDDLAGVVDLFGALTREELDRALAELAFKRDADPPDARIIERALADYELVAHDGRLVPGPAAFPALPEGAADLPHILDVEPRSPDRDAVARTVEERFRAETARALADGDDAAVARLLDASYDLEAWGPIDLGDARRRLDDAREP</sequence>
<evidence type="ECO:0000313" key="1">
    <source>
        <dbReference type="EMBL" id="MFC7317785.1"/>
    </source>
</evidence>
<keyword evidence="2" id="KW-1185">Reference proteome</keyword>
<gene>
    <name evidence="1" type="ORF">ACFQPE_13450</name>
</gene>
<evidence type="ECO:0008006" key="3">
    <source>
        <dbReference type="Google" id="ProtNLM"/>
    </source>
</evidence>
<evidence type="ECO:0000313" key="2">
    <source>
        <dbReference type="Proteomes" id="UP001596547"/>
    </source>
</evidence>
<dbReference type="Pfam" id="PF23421">
    <property type="entry name" value="DUF7109"/>
    <property type="match status" value="1"/>
</dbReference>
<dbReference type="AlphaFoldDB" id="A0ABD6ABI8"/>
<dbReference type="RefSeq" id="WP_379794330.1">
    <property type="nucleotide sequence ID" value="NZ_CP119992.1"/>
</dbReference>